<dbReference type="Gene3D" id="1.10.510.10">
    <property type="entry name" value="Transferase(Phosphotransferase) domain 1"/>
    <property type="match status" value="1"/>
</dbReference>
<proteinExistence type="predicted"/>
<gene>
    <name evidence="3" type="ORF">PVL29_024132</name>
</gene>
<feature type="compositionally biased region" description="Polar residues" evidence="1">
    <location>
        <begin position="386"/>
        <end position="396"/>
    </location>
</feature>
<dbReference type="PANTHER" id="PTHR47987">
    <property type="entry name" value="OS08G0249100 PROTEIN"/>
    <property type="match status" value="1"/>
</dbReference>
<comment type="caution">
    <text evidence="3">The sequence shown here is derived from an EMBL/GenBank/DDBJ whole genome shotgun (WGS) entry which is preliminary data.</text>
</comment>
<dbReference type="FunFam" id="1.10.510.10:FF:000284">
    <property type="entry name" value="Putative receptor-like serine/threonine-protein kinase"/>
    <property type="match status" value="1"/>
</dbReference>
<protein>
    <recommendedName>
        <fullName evidence="2">Protein kinase domain-containing protein</fullName>
    </recommendedName>
</protein>
<dbReference type="Proteomes" id="UP001168098">
    <property type="component" value="Unassembled WGS sequence"/>
</dbReference>
<dbReference type="InterPro" id="IPR008271">
    <property type="entry name" value="Ser/Thr_kinase_AS"/>
</dbReference>
<dbReference type="InterPro" id="IPR000719">
    <property type="entry name" value="Prot_kinase_dom"/>
</dbReference>
<evidence type="ECO:0000313" key="4">
    <source>
        <dbReference type="Proteomes" id="UP001168098"/>
    </source>
</evidence>
<accession>A0AA38YQZ3</accession>
<dbReference type="InterPro" id="IPR011009">
    <property type="entry name" value="Kinase-like_dom_sf"/>
</dbReference>
<dbReference type="SUPFAM" id="SSF56112">
    <property type="entry name" value="Protein kinase-like (PK-like)"/>
    <property type="match status" value="1"/>
</dbReference>
<evidence type="ECO:0000259" key="2">
    <source>
        <dbReference type="PROSITE" id="PS50011"/>
    </source>
</evidence>
<dbReference type="Pfam" id="PF00069">
    <property type="entry name" value="Pkinase"/>
    <property type="match status" value="1"/>
</dbReference>
<sequence length="780" mass="86764">MYIINKRNAQKRKEKKRQVLFRIAMKNPYAEMLSSDFIEVAKLKHGLVAIQVCPDSDPVWKEMPSNCRDVCKSEQVNFVSPICEANSGRKALKRLAKHSSKQVPGTTAVLSIARKKIISRNRLRCHSAGPELELKSILYPKENQTGFRDVERTSNSESASVGGGGGGALEDGIVSLVHEHKEEAPLSTSSLRLEELQESTPGWPLLRTAVPVSEEALSKSEARELSVVQWVMSLPNRSCPVIMRTQNEENDNSMVHDEWEIETTSVQVVQTSEGKSLYGNQKDENLSLQAILASEDKSMDGSENTENEDFGHASEYKGQVSLQQSMLGWPLLQKTASATPEAFRESKLANKLTVVQWAMKLPDRNQIGLGSNTIESTPLERETNDSEVNGNNINSPSVSAKLPKELDLHKTNSSGCRWFSYEELKRATSQFSSENLIGEGGCSSVYKGRLPRGQPVAVKISKSFKEAWNNFSQEINITTLLNHKYIAPLIGICVEDSHLISVYDFVPKGSLEENLHGDRVLPWEVRFKVAVVVAEALNYLHDECSPPVIHRDIKSSNILLSDDFQPQLSDFGLAIVGPTDSTEILDSDVVGTFGYIAPEYFMHGRVSDKIDIYSFGVVLLELLSGRGPINSKTLTEEASLVKWSKPILESGDLEALVDPNLDGKFDSVQMHRVVLAATSCINESAELRPKGSQILKLLRGEKDAKEWFKMHVKELKERGKREADEFDLQLISKPLLDVEDDSTSHNCAAEQRKHFTLEECLKGGHGHGCHHRSLVSFFLA</sequence>
<evidence type="ECO:0000256" key="1">
    <source>
        <dbReference type="SAM" id="MobiDB-lite"/>
    </source>
</evidence>
<dbReference type="GO" id="GO:0004672">
    <property type="term" value="F:protein kinase activity"/>
    <property type="evidence" value="ECO:0007669"/>
    <property type="project" value="InterPro"/>
</dbReference>
<evidence type="ECO:0000313" key="3">
    <source>
        <dbReference type="EMBL" id="KAJ9675051.1"/>
    </source>
</evidence>
<feature type="region of interest" description="Disordered" evidence="1">
    <location>
        <begin position="369"/>
        <end position="396"/>
    </location>
</feature>
<dbReference type="PROSITE" id="PS00108">
    <property type="entry name" value="PROTEIN_KINASE_ST"/>
    <property type="match status" value="1"/>
</dbReference>
<name>A0AA38YQZ3_VITRO</name>
<dbReference type="EMBL" id="JARBHA010000018">
    <property type="protein sequence ID" value="KAJ9675051.1"/>
    <property type="molecule type" value="Genomic_DNA"/>
</dbReference>
<dbReference type="Gene3D" id="3.30.200.20">
    <property type="entry name" value="Phosphorylase Kinase, domain 1"/>
    <property type="match status" value="1"/>
</dbReference>
<dbReference type="GO" id="GO:0005524">
    <property type="term" value="F:ATP binding"/>
    <property type="evidence" value="ECO:0007669"/>
    <property type="project" value="InterPro"/>
</dbReference>
<dbReference type="InterPro" id="IPR046958">
    <property type="entry name" value="RBK1/2/STUNTED"/>
</dbReference>
<dbReference type="PANTHER" id="PTHR47987:SF11">
    <property type="entry name" value="RECEPTOR-LIKE CYTOSOLIC SERINE_THREONINE-PROTEIN KINASE RBK1 ISOFORM X1"/>
    <property type="match status" value="1"/>
</dbReference>
<dbReference type="FunFam" id="3.30.200.20:FF:000268">
    <property type="entry name" value="probable receptor-like serine/threonine-protein kinase At5g57670"/>
    <property type="match status" value="1"/>
</dbReference>
<reference evidence="3 4" key="1">
    <citation type="journal article" date="2023" name="BMC Biotechnol.">
        <title>Vitis rotundifolia cv Carlos genome sequencing.</title>
        <authorList>
            <person name="Huff M."/>
            <person name="Hulse-Kemp A."/>
            <person name="Scheffler B."/>
            <person name="Youngblood R."/>
            <person name="Simpson S."/>
            <person name="Babiker E."/>
            <person name="Staton M."/>
        </authorList>
    </citation>
    <scope>NUCLEOTIDE SEQUENCE [LARGE SCALE GENOMIC DNA]</scope>
    <source>
        <tissue evidence="3">Leaf</tissue>
    </source>
</reference>
<dbReference type="AlphaFoldDB" id="A0AA38YQZ3"/>
<dbReference type="PROSITE" id="PS50011">
    <property type="entry name" value="PROTEIN_KINASE_DOM"/>
    <property type="match status" value="1"/>
</dbReference>
<organism evidence="3 4">
    <name type="scientific">Vitis rotundifolia</name>
    <name type="common">Muscadine grape</name>
    <dbReference type="NCBI Taxonomy" id="103349"/>
    <lineage>
        <taxon>Eukaryota</taxon>
        <taxon>Viridiplantae</taxon>
        <taxon>Streptophyta</taxon>
        <taxon>Embryophyta</taxon>
        <taxon>Tracheophyta</taxon>
        <taxon>Spermatophyta</taxon>
        <taxon>Magnoliopsida</taxon>
        <taxon>eudicotyledons</taxon>
        <taxon>Gunneridae</taxon>
        <taxon>Pentapetalae</taxon>
        <taxon>rosids</taxon>
        <taxon>Vitales</taxon>
        <taxon>Vitaceae</taxon>
        <taxon>Viteae</taxon>
        <taxon>Vitis</taxon>
    </lineage>
</organism>
<keyword evidence="4" id="KW-1185">Reference proteome</keyword>
<dbReference type="SMART" id="SM00220">
    <property type="entry name" value="S_TKc"/>
    <property type="match status" value="1"/>
</dbReference>
<feature type="domain" description="Protein kinase" evidence="2">
    <location>
        <begin position="431"/>
        <end position="708"/>
    </location>
</feature>